<organism evidence="1">
    <name type="scientific">marine sediment metagenome</name>
    <dbReference type="NCBI Taxonomy" id="412755"/>
    <lineage>
        <taxon>unclassified sequences</taxon>
        <taxon>metagenomes</taxon>
        <taxon>ecological metagenomes</taxon>
    </lineage>
</organism>
<gene>
    <name evidence="1" type="ORF">LCGC14_0513700</name>
</gene>
<dbReference type="EMBL" id="LAZR01000631">
    <property type="protein sequence ID" value="KKN62233.1"/>
    <property type="molecule type" value="Genomic_DNA"/>
</dbReference>
<protein>
    <submittedName>
        <fullName evidence="1">Uncharacterized protein</fullName>
    </submittedName>
</protein>
<proteinExistence type="predicted"/>
<comment type="caution">
    <text evidence="1">The sequence shown here is derived from an EMBL/GenBank/DDBJ whole genome shotgun (WGS) entry which is preliminary data.</text>
</comment>
<name>A0A0F9V8R2_9ZZZZ</name>
<sequence length="103" mass="11559">MSLLTEEEQDRCMPSDEQLEAYLAEPDDAVAAALTEKDKRLVAKFILLGRNVADASQTKTLKAVAEWLDKPCLSGTEDAIYKCPRCVRQLRDMLREGKMPGEE</sequence>
<dbReference type="AlphaFoldDB" id="A0A0F9V8R2"/>
<evidence type="ECO:0000313" key="1">
    <source>
        <dbReference type="EMBL" id="KKN62233.1"/>
    </source>
</evidence>
<reference evidence="1" key="1">
    <citation type="journal article" date="2015" name="Nature">
        <title>Complex archaea that bridge the gap between prokaryotes and eukaryotes.</title>
        <authorList>
            <person name="Spang A."/>
            <person name="Saw J.H."/>
            <person name="Jorgensen S.L."/>
            <person name="Zaremba-Niedzwiedzka K."/>
            <person name="Martijn J."/>
            <person name="Lind A.E."/>
            <person name="van Eijk R."/>
            <person name="Schleper C."/>
            <person name="Guy L."/>
            <person name="Ettema T.J."/>
        </authorList>
    </citation>
    <scope>NUCLEOTIDE SEQUENCE</scope>
</reference>
<accession>A0A0F9V8R2</accession>